<evidence type="ECO:0000313" key="1">
    <source>
        <dbReference type="EMBL" id="SVD51792.1"/>
    </source>
</evidence>
<sequence length="98" mass="11137">MLTRTMLILIISSFLFGQSEPDWYKSIPETKGMKYAKGEGNRKMEAVLSGLVDLEQKIKTMVYLSRRKTDTSFTSLSEVNTDESILSSITDGKFILEF</sequence>
<protein>
    <submittedName>
        <fullName evidence="1">Uncharacterized protein</fullName>
    </submittedName>
</protein>
<feature type="non-terminal residue" evidence="1">
    <location>
        <position position="98"/>
    </location>
</feature>
<dbReference type="EMBL" id="UINC01155754">
    <property type="protein sequence ID" value="SVD51792.1"/>
    <property type="molecule type" value="Genomic_DNA"/>
</dbReference>
<gene>
    <name evidence="1" type="ORF">METZ01_LOCUS404646</name>
</gene>
<organism evidence="1">
    <name type="scientific">marine metagenome</name>
    <dbReference type="NCBI Taxonomy" id="408172"/>
    <lineage>
        <taxon>unclassified sequences</taxon>
        <taxon>metagenomes</taxon>
        <taxon>ecological metagenomes</taxon>
    </lineage>
</organism>
<proteinExistence type="predicted"/>
<feature type="non-terminal residue" evidence="1">
    <location>
        <position position="1"/>
    </location>
</feature>
<dbReference type="AlphaFoldDB" id="A0A382VZ32"/>
<accession>A0A382VZ32</accession>
<reference evidence="1" key="1">
    <citation type="submission" date="2018-05" db="EMBL/GenBank/DDBJ databases">
        <authorList>
            <person name="Lanie J.A."/>
            <person name="Ng W.-L."/>
            <person name="Kazmierczak K.M."/>
            <person name="Andrzejewski T.M."/>
            <person name="Davidsen T.M."/>
            <person name="Wayne K.J."/>
            <person name="Tettelin H."/>
            <person name="Glass J.I."/>
            <person name="Rusch D."/>
            <person name="Podicherti R."/>
            <person name="Tsui H.-C.T."/>
            <person name="Winkler M.E."/>
        </authorList>
    </citation>
    <scope>NUCLEOTIDE SEQUENCE</scope>
</reference>
<name>A0A382VZ32_9ZZZZ</name>